<feature type="compositionally biased region" description="Basic and acidic residues" evidence="2">
    <location>
        <begin position="259"/>
        <end position="271"/>
    </location>
</feature>
<dbReference type="AlphaFoldDB" id="B5RTV5"/>
<dbReference type="Gene3D" id="1.20.1270.60">
    <property type="entry name" value="Arfaptin homology (AH) domain/BAR domain"/>
    <property type="match status" value="1"/>
</dbReference>
<dbReference type="EMBL" id="CR382137">
    <property type="protein sequence ID" value="CAR65767.1"/>
    <property type="molecule type" value="Genomic_DNA"/>
</dbReference>
<dbReference type="KEGG" id="dha:DEHA2E04950g"/>
<dbReference type="Proteomes" id="UP000000599">
    <property type="component" value="Chromosome E"/>
</dbReference>
<reference evidence="3 4" key="1">
    <citation type="journal article" date="2004" name="Nature">
        <title>Genome evolution in yeasts.</title>
        <authorList>
            <consortium name="Genolevures"/>
            <person name="Dujon B."/>
            <person name="Sherman D."/>
            <person name="Fischer G."/>
            <person name="Durrens P."/>
            <person name="Casaregola S."/>
            <person name="Lafontaine I."/>
            <person name="de Montigny J."/>
            <person name="Marck C."/>
            <person name="Neuveglise C."/>
            <person name="Talla E."/>
            <person name="Goffard N."/>
            <person name="Frangeul L."/>
            <person name="Aigle M."/>
            <person name="Anthouard V."/>
            <person name="Babour A."/>
            <person name="Barbe V."/>
            <person name="Barnay S."/>
            <person name="Blanchin S."/>
            <person name="Beckerich J.M."/>
            <person name="Beyne E."/>
            <person name="Bleykasten C."/>
            <person name="Boisrame A."/>
            <person name="Boyer J."/>
            <person name="Cattolico L."/>
            <person name="Confanioleri F."/>
            <person name="de Daruvar A."/>
            <person name="Despons L."/>
            <person name="Fabre E."/>
            <person name="Fairhead C."/>
            <person name="Ferry-Dumazet H."/>
            <person name="Groppi A."/>
            <person name="Hantraye F."/>
            <person name="Hennequin C."/>
            <person name="Jauniaux N."/>
            <person name="Joyet P."/>
            <person name="Kachouri R."/>
            <person name="Kerrest A."/>
            <person name="Koszul R."/>
            <person name="Lemaire M."/>
            <person name="Lesur I."/>
            <person name="Ma L."/>
            <person name="Muller H."/>
            <person name="Nicaud J.M."/>
            <person name="Nikolski M."/>
            <person name="Oztas S."/>
            <person name="Ozier-Kalogeropoulos O."/>
            <person name="Pellenz S."/>
            <person name="Potier S."/>
            <person name="Richard G.F."/>
            <person name="Straub M.L."/>
            <person name="Suleau A."/>
            <person name="Swennene D."/>
            <person name="Tekaia F."/>
            <person name="Wesolowski-Louvel M."/>
            <person name="Westhof E."/>
            <person name="Wirth B."/>
            <person name="Zeniou-Meyer M."/>
            <person name="Zivanovic I."/>
            <person name="Bolotin-Fukuhara M."/>
            <person name="Thierry A."/>
            <person name="Bouchier C."/>
            <person name="Caudron B."/>
            <person name="Scarpelli C."/>
            <person name="Gaillardin C."/>
            <person name="Weissenbach J."/>
            <person name="Wincker P."/>
            <person name="Souciet J.L."/>
        </authorList>
    </citation>
    <scope>NUCLEOTIDE SEQUENCE [LARGE SCALE GENOMIC DNA]</scope>
    <source>
        <strain evidence="4">ATCC 36239 / CBS 767 / BCRC 21394 / JCM 1990 / NBRC 0083 / IGC 2968</strain>
    </source>
</reference>
<dbReference type="Gene3D" id="1.10.555.10">
    <property type="entry name" value="Rho GTPase activation protein"/>
    <property type="match status" value="1"/>
</dbReference>
<name>B5RTV5_DEBHA</name>
<dbReference type="InterPro" id="IPR027267">
    <property type="entry name" value="AH/BAR_dom_sf"/>
</dbReference>
<dbReference type="GeneID" id="8998667"/>
<sequence length="999" mass="114457">MLKSRWIHASRILLKIIYLKYSVIIKSFKLIPRRSLVAIIMSNKFSNLYWSADYKSGIDKLTQQSLRSIKQLHELRKLIFNYMQYFHSNSEYLNKLGIETFSFESGFRPIVPKESIEFPSKNRAVRKVSGSFQRRTVSQAERHLDSVKALDHKELHDTEETESDKKKPHLTSMSDAFELCVKNISDESHSLINLASVIDREILEGITDFIKEHEPRVKETLKEFSELLSDYDTTFKEIEAIEVEYDEYLRLKEFSRIDPQNGKDNEIHEDISASSDNSIPNSASENIDKSFSDSTPHASLQDSGFEFPLPIGSTKVKKQSDLTSLLQKMIASISTIRRKIPLPGYKNEIFSSDHLCDWLSKQRPCGLNPSRSNMEKFGQALLDLKLIVGTGIWSKKFKSEGMWFEWSDLAVQIANYDLSDTEKYEHVSTKIPKLTIDDTTSNFMNDMAQNTSKRFNGLFNTVKSSILKNNYSEHLNNLEAKYNESYLELQDLKHLIDLEVTNKSTALERFEKMKIELVFKSLTKLHEILYNISLTTTTRLHKLASEYIVNINSATNYTHEFDKLLEEFNTGIYFPSTISPNILGNPQFGAIQSNKNFQNLKYQFNLYKDIPLQPQLTQSEENSNRLLSISSLPIFLYQIINLIEEQENNEEVKQCWVSPIDHQCNWTIKESIINRVNVYVPESELDVSKELEIHKDMSERVVSYLRTLPSSSLISFFKNWLLEISDSLIPCMVFDSLLNNYKNDISESDKQAIDKRRNETAKLISTIPRSNLSSLIYIIEHICEVFSLGQIPGFGYADEISEELKEPSNESKLNEIATELNSMEAIGSVPFIHLILRPSPVKHSSGFKPPLKAYNSILVDLLDIDVRSKLFNSLIAHEKNYIFKKENEKKALNIQVKKIAQHPKSESSANKNIVSTLPKTPNPLNGGDSFSLRPFRTRPTPNPSPSNSPRHTPHNSLEAGGGELKVNKLREKSIADDTNRTRSSSASFLAPNIDIEFEE</sequence>
<feature type="compositionally biased region" description="Polar residues" evidence="2">
    <location>
        <begin position="272"/>
        <end position="285"/>
    </location>
</feature>
<feature type="compositionally biased region" description="Polar residues" evidence="2">
    <location>
        <begin position="906"/>
        <end position="923"/>
    </location>
</feature>
<keyword evidence="1" id="KW-0175">Coiled coil</keyword>
<dbReference type="RefSeq" id="XP_002770421.1">
    <property type="nucleotide sequence ID" value="XM_002770375.1"/>
</dbReference>
<evidence type="ECO:0000313" key="3">
    <source>
        <dbReference type="EMBL" id="CAR65767.1"/>
    </source>
</evidence>
<feature type="region of interest" description="Disordered" evidence="2">
    <location>
        <begin position="259"/>
        <end position="299"/>
    </location>
</feature>
<dbReference type="SUPFAM" id="SSF48350">
    <property type="entry name" value="GTPase activation domain, GAP"/>
    <property type="match status" value="1"/>
</dbReference>
<dbReference type="HOGENOM" id="CLU_334934_0_0_1"/>
<feature type="compositionally biased region" description="Basic and acidic residues" evidence="2">
    <location>
        <begin position="965"/>
        <end position="980"/>
    </location>
</feature>
<evidence type="ECO:0000256" key="1">
    <source>
        <dbReference type="SAM" id="Coils"/>
    </source>
</evidence>
<accession>B5RTV5</accession>
<feature type="region of interest" description="Disordered" evidence="2">
    <location>
        <begin position="899"/>
        <end position="985"/>
    </location>
</feature>
<organism evidence="3 4">
    <name type="scientific">Debaryomyces hansenii (strain ATCC 36239 / CBS 767 / BCRC 21394 / JCM 1990 / NBRC 0083 / IGC 2968)</name>
    <name type="common">Yeast</name>
    <name type="synonym">Torulaspora hansenii</name>
    <dbReference type="NCBI Taxonomy" id="284592"/>
    <lineage>
        <taxon>Eukaryota</taxon>
        <taxon>Fungi</taxon>
        <taxon>Dikarya</taxon>
        <taxon>Ascomycota</taxon>
        <taxon>Saccharomycotina</taxon>
        <taxon>Pichiomycetes</taxon>
        <taxon>Debaryomycetaceae</taxon>
        <taxon>Debaryomyces</taxon>
    </lineage>
</organism>
<feature type="coiled-coil region" evidence="1">
    <location>
        <begin position="468"/>
        <end position="495"/>
    </location>
</feature>
<dbReference type="OMA" id="SEGMWFE"/>
<keyword evidence="4" id="KW-1185">Reference proteome</keyword>
<gene>
    <name evidence="3" type="ordered locus">DEHA2E04950g</name>
</gene>
<proteinExistence type="predicted"/>
<dbReference type="OrthoDB" id="2155291at2759"/>
<evidence type="ECO:0000256" key="2">
    <source>
        <dbReference type="SAM" id="MobiDB-lite"/>
    </source>
</evidence>
<dbReference type="VEuPathDB" id="FungiDB:DEHA2E04950g"/>
<feature type="region of interest" description="Disordered" evidence="2">
    <location>
        <begin position="150"/>
        <end position="169"/>
    </location>
</feature>
<dbReference type="InParanoid" id="B5RTV5"/>
<protein>
    <submittedName>
        <fullName evidence="3">DEHA2E04950p</fullName>
    </submittedName>
</protein>
<dbReference type="SUPFAM" id="SSF103657">
    <property type="entry name" value="BAR/IMD domain-like"/>
    <property type="match status" value="1"/>
</dbReference>
<evidence type="ECO:0000313" key="4">
    <source>
        <dbReference type="Proteomes" id="UP000000599"/>
    </source>
</evidence>
<dbReference type="eggNOG" id="ENOG502R1XI">
    <property type="taxonomic scope" value="Eukaryota"/>
</dbReference>
<dbReference type="InterPro" id="IPR008936">
    <property type="entry name" value="Rho_GTPase_activation_prot"/>
</dbReference>